<comment type="caution">
    <text evidence="2">The sequence shown here is derived from an EMBL/GenBank/DDBJ whole genome shotgun (WGS) entry which is preliminary data.</text>
</comment>
<evidence type="ECO:0000313" key="2">
    <source>
        <dbReference type="EMBL" id="MBE1603439.1"/>
    </source>
</evidence>
<accession>A0A927R6S4</accession>
<dbReference type="Proteomes" id="UP000638648">
    <property type="component" value="Unassembled WGS sequence"/>
</dbReference>
<reference evidence="2" key="1">
    <citation type="submission" date="2020-10" db="EMBL/GenBank/DDBJ databases">
        <title>Sequencing the genomes of 1000 actinobacteria strains.</title>
        <authorList>
            <person name="Klenk H.-P."/>
        </authorList>
    </citation>
    <scope>NUCLEOTIDE SEQUENCE</scope>
    <source>
        <strain evidence="2">DSM 45354</strain>
    </source>
</reference>
<evidence type="ECO:0000313" key="3">
    <source>
        <dbReference type="Proteomes" id="UP000638648"/>
    </source>
</evidence>
<gene>
    <name evidence="2" type="ORF">HEB94_000287</name>
</gene>
<sequence>MSVAVAQVAASAARTVSPQVGQSRGGVAESDQALDVCGVGGEGGVAAEDARADEGPQQAAAWPDLADQDHQNAHDGAAGDVNYPPGWSTELAEAVGQSRDAA</sequence>
<evidence type="ECO:0000256" key="1">
    <source>
        <dbReference type="SAM" id="MobiDB-lite"/>
    </source>
</evidence>
<organism evidence="2 3">
    <name type="scientific">Actinopolymorpha pittospori</name>
    <dbReference type="NCBI Taxonomy" id="648752"/>
    <lineage>
        <taxon>Bacteria</taxon>
        <taxon>Bacillati</taxon>
        <taxon>Actinomycetota</taxon>
        <taxon>Actinomycetes</taxon>
        <taxon>Propionibacteriales</taxon>
        <taxon>Actinopolymorphaceae</taxon>
        <taxon>Actinopolymorpha</taxon>
    </lineage>
</organism>
<proteinExistence type="predicted"/>
<dbReference type="AlphaFoldDB" id="A0A927R6S4"/>
<protein>
    <submittedName>
        <fullName evidence="2">Uncharacterized protein</fullName>
    </submittedName>
</protein>
<feature type="region of interest" description="Disordered" evidence="1">
    <location>
        <begin position="49"/>
        <end position="82"/>
    </location>
</feature>
<name>A0A927R6S4_9ACTN</name>
<keyword evidence="3" id="KW-1185">Reference proteome</keyword>
<dbReference type="EMBL" id="JADBEM010000001">
    <property type="protein sequence ID" value="MBE1603439.1"/>
    <property type="molecule type" value="Genomic_DNA"/>
</dbReference>